<protein>
    <recommendedName>
        <fullName evidence="4">RHS repeat-associated core domain-containing protein</fullName>
    </recommendedName>
</protein>
<feature type="compositionally biased region" description="Polar residues" evidence="1">
    <location>
        <begin position="192"/>
        <end position="208"/>
    </location>
</feature>
<accession>A0A9E6ZIR6</accession>
<feature type="region of interest" description="Disordered" evidence="1">
    <location>
        <begin position="192"/>
        <end position="224"/>
    </location>
</feature>
<dbReference type="InterPro" id="IPR022385">
    <property type="entry name" value="Rhs_assc_core"/>
</dbReference>
<evidence type="ECO:0008006" key="4">
    <source>
        <dbReference type="Google" id="ProtNLM"/>
    </source>
</evidence>
<organism evidence="2 3">
    <name type="scientific">Abyssalbus ytuae</name>
    <dbReference type="NCBI Taxonomy" id="2926907"/>
    <lineage>
        <taxon>Bacteria</taxon>
        <taxon>Pseudomonadati</taxon>
        <taxon>Bacteroidota</taxon>
        <taxon>Flavobacteriia</taxon>
        <taxon>Flavobacteriales</taxon>
        <taxon>Flavobacteriaceae</taxon>
        <taxon>Abyssalbus</taxon>
    </lineage>
</organism>
<dbReference type="RefSeq" id="WP_255841462.1">
    <property type="nucleotide sequence ID" value="NZ_CP094358.1"/>
</dbReference>
<proteinExistence type="predicted"/>
<dbReference type="PANTHER" id="PTHR32305">
    <property type="match status" value="1"/>
</dbReference>
<dbReference type="PANTHER" id="PTHR32305:SF15">
    <property type="entry name" value="PROTEIN RHSA-RELATED"/>
    <property type="match status" value="1"/>
</dbReference>
<dbReference type="AlphaFoldDB" id="A0A9E6ZIR6"/>
<feature type="compositionally biased region" description="Low complexity" evidence="1">
    <location>
        <begin position="209"/>
        <end position="224"/>
    </location>
</feature>
<dbReference type="InterPro" id="IPR050708">
    <property type="entry name" value="T6SS_VgrG/RHS"/>
</dbReference>
<evidence type="ECO:0000313" key="3">
    <source>
        <dbReference type="Proteomes" id="UP000831290"/>
    </source>
</evidence>
<dbReference type="NCBIfam" id="TIGR03696">
    <property type="entry name" value="Rhs_assc_core"/>
    <property type="match status" value="1"/>
</dbReference>
<dbReference type="Proteomes" id="UP000831290">
    <property type="component" value="Chromosome"/>
</dbReference>
<gene>
    <name evidence="2" type="ORF">MQE35_11140</name>
</gene>
<sequence length="388" mass="42639">MTDGSSVIYIGYTGNYIYENGSLKMFFHPEGYFDVTDTPPSGELEGVYVYQYKDHLGNIRLSYSDSDGNGIISAQTEIVEENNYYPFGLTHQGYNNSVSSLGNAVAKKYMFGGKEYQDKNIGGNQLNWYDVSARNYDPALGRWMNLDPLAEQMRRYSPYNYAFDNPIYFIDPDGMLSKSFLDELWKKSDNETTWTNNNDGTFSGSNGKTASTGENGNENGEPPSNPAEFFNYFLSLFGLSDYNLIDKIKAEQNGEHYMSTVSLNPQGEVKEWVINNREQLLNIAQISQDVGDATAVVGYVLTISVVGAEVGVPLNGISTAGSALEITVNLATSDLQSAANEAGWVVAGELVDMALRKVPDGSALGSQILKQNGAVKVILTERVIEAKQ</sequence>
<reference evidence="2" key="1">
    <citation type="submission" date="2022-03" db="EMBL/GenBank/DDBJ databases">
        <title>Description of Abyssus ytuae gen. nov., sp. nov., a novel member of the family Flavobacteriaceae isolated from the sediment of Mariana Trench.</title>
        <authorList>
            <person name="Zhang J."/>
            <person name="Xu X."/>
        </authorList>
    </citation>
    <scope>NUCLEOTIDE SEQUENCE</scope>
    <source>
        <strain evidence="2">MT3330</strain>
    </source>
</reference>
<dbReference type="Gene3D" id="2.180.10.10">
    <property type="entry name" value="RHS repeat-associated core"/>
    <property type="match status" value="1"/>
</dbReference>
<keyword evidence="3" id="KW-1185">Reference proteome</keyword>
<evidence type="ECO:0000313" key="2">
    <source>
        <dbReference type="EMBL" id="UOB16292.1"/>
    </source>
</evidence>
<dbReference type="KEGG" id="fbm:MQE35_11140"/>
<dbReference type="EMBL" id="CP094358">
    <property type="protein sequence ID" value="UOB16292.1"/>
    <property type="molecule type" value="Genomic_DNA"/>
</dbReference>
<evidence type="ECO:0000256" key="1">
    <source>
        <dbReference type="SAM" id="MobiDB-lite"/>
    </source>
</evidence>
<name>A0A9E6ZIR6_9FLAO</name>